<dbReference type="GeneID" id="71984705"/>
<reference evidence="2" key="2">
    <citation type="journal article" date="2022" name="Microb. Genom.">
        <title>A chromosome-scale genome assembly of the tomato pathogen Cladosporium fulvum reveals a compartmentalized genome architecture and the presence of a dispensable chromosome.</title>
        <authorList>
            <person name="Zaccaron A.Z."/>
            <person name="Chen L.H."/>
            <person name="Samaras A."/>
            <person name="Stergiopoulos I."/>
        </authorList>
    </citation>
    <scope>NUCLEOTIDE SEQUENCE</scope>
    <source>
        <strain evidence="2">Race5_Kim</strain>
    </source>
</reference>
<dbReference type="RefSeq" id="XP_047760796.1">
    <property type="nucleotide sequence ID" value="XM_047903975.1"/>
</dbReference>
<keyword evidence="3" id="KW-1185">Reference proteome</keyword>
<sequence length="81" mass="8900">MLLLRPVLRPLCEYQASPVAPTTYTYTTQASISINFTYNKIKIKNNITSNMSHIFDTSAILAAMPPPNHPNGPTPTDPPNS</sequence>
<accession>A0A9Q8LFB2</accession>
<evidence type="ECO:0000256" key="1">
    <source>
        <dbReference type="SAM" id="MobiDB-lite"/>
    </source>
</evidence>
<proteinExistence type="predicted"/>
<feature type="region of interest" description="Disordered" evidence="1">
    <location>
        <begin position="62"/>
        <end position="81"/>
    </location>
</feature>
<name>A0A9Q8LFB2_PASFU</name>
<dbReference type="Proteomes" id="UP000756132">
    <property type="component" value="Chromosome 4"/>
</dbReference>
<protein>
    <submittedName>
        <fullName evidence="2">Uncharacterized protein</fullName>
    </submittedName>
</protein>
<evidence type="ECO:0000313" key="2">
    <source>
        <dbReference type="EMBL" id="UJO16430.1"/>
    </source>
</evidence>
<feature type="compositionally biased region" description="Pro residues" evidence="1">
    <location>
        <begin position="64"/>
        <end position="81"/>
    </location>
</feature>
<evidence type="ECO:0000313" key="3">
    <source>
        <dbReference type="Proteomes" id="UP000756132"/>
    </source>
</evidence>
<organism evidence="2 3">
    <name type="scientific">Passalora fulva</name>
    <name type="common">Tomato leaf mold</name>
    <name type="synonym">Cladosporium fulvum</name>
    <dbReference type="NCBI Taxonomy" id="5499"/>
    <lineage>
        <taxon>Eukaryota</taxon>
        <taxon>Fungi</taxon>
        <taxon>Dikarya</taxon>
        <taxon>Ascomycota</taxon>
        <taxon>Pezizomycotina</taxon>
        <taxon>Dothideomycetes</taxon>
        <taxon>Dothideomycetidae</taxon>
        <taxon>Mycosphaerellales</taxon>
        <taxon>Mycosphaerellaceae</taxon>
        <taxon>Fulvia</taxon>
    </lineage>
</organism>
<dbReference type="KEGG" id="ffu:CLAFUR5_04827"/>
<dbReference type="EMBL" id="CP090166">
    <property type="protein sequence ID" value="UJO16430.1"/>
    <property type="molecule type" value="Genomic_DNA"/>
</dbReference>
<reference evidence="2" key="1">
    <citation type="submission" date="2021-12" db="EMBL/GenBank/DDBJ databases">
        <authorList>
            <person name="Zaccaron A."/>
            <person name="Stergiopoulos I."/>
        </authorList>
    </citation>
    <scope>NUCLEOTIDE SEQUENCE</scope>
    <source>
        <strain evidence="2">Race5_Kim</strain>
    </source>
</reference>
<gene>
    <name evidence="2" type="ORF">CLAFUR5_04827</name>
</gene>
<dbReference type="AlphaFoldDB" id="A0A9Q8LFB2"/>